<keyword evidence="3" id="KW-1185">Reference proteome</keyword>
<organism evidence="2 3">
    <name type="scientific">Alectoria fallacina</name>
    <dbReference type="NCBI Taxonomy" id="1903189"/>
    <lineage>
        <taxon>Eukaryota</taxon>
        <taxon>Fungi</taxon>
        <taxon>Dikarya</taxon>
        <taxon>Ascomycota</taxon>
        <taxon>Pezizomycotina</taxon>
        <taxon>Lecanoromycetes</taxon>
        <taxon>OSLEUM clade</taxon>
        <taxon>Lecanoromycetidae</taxon>
        <taxon>Lecanorales</taxon>
        <taxon>Lecanorineae</taxon>
        <taxon>Parmeliaceae</taxon>
        <taxon>Alectoria</taxon>
    </lineage>
</organism>
<keyword evidence="1" id="KW-0812">Transmembrane</keyword>
<proteinExistence type="predicted"/>
<name>A0A8H3ISU7_9LECA</name>
<reference evidence="2" key="1">
    <citation type="submission" date="2021-03" db="EMBL/GenBank/DDBJ databases">
        <authorList>
            <person name="Tagirdzhanova G."/>
        </authorList>
    </citation>
    <scope>NUCLEOTIDE SEQUENCE</scope>
</reference>
<dbReference type="Proteomes" id="UP000664203">
    <property type="component" value="Unassembled WGS sequence"/>
</dbReference>
<evidence type="ECO:0000313" key="2">
    <source>
        <dbReference type="EMBL" id="CAF9930488.1"/>
    </source>
</evidence>
<evidence type="ECO:0000256" key="1">
    <source>
        <dbReference type="SAM" id="Phobius"/>
    </source>
</evidence>
<accession>A0A8H3ISU7</accession>
<dbReference type="OrthoDB" id="5342924at2759"/>
<comment type="caution">
    <text evidence="2">The sequence shown here is derived from an EMBL/GenBank/DDBJ whole genome shotgun (WGS) entry which is preliminary data.</text>
</comment>
<protein>
    <submittedName>
        <fullName evidence="2">Uncharacterized protein</fullName>
    </submittedName>
</protein>
<keyword evidence="1" id="KW-1133">Transmembrane helix</keyword>
<feature type="transmembrane region" description="Helical" evidence="1">
    <location>
        <begin position="49"/>
        <end position="73"/>
    </location>
</feature>
<dbReference type="AlphaFoldDB" id="A0A8H3ISU7"/>
<sequence>MNLLPWDNSASSQQSLLAGTYVFPPSVGTATPLHWSVVVGGYAYRADSLAYYLALTVLFVHAALALGHVVYGLRTRVCCDAWDSLVGLMVLAANSGMAGASGIADVFENASAGIERYRTMDTQVRVRALPTSGASAAGQEDVKNPFGDKTLAAEYRALEVDKTYGECCESVSLVSLLREQATGGGRMLFRFCYAEKPLLRLRINYVDSTY</sequence>
<keyword evidence="1" id="KW-0472">Membrane</keyword>
<dbReference type="EMBL" id="CAJPDR010000287">
    <property type="protein sequence ID" value="CAF9930488.1"/>
    <property type="molecule type" value="Genomic_DNA"/>
</dbReference>
<gene>
    <name evidence="2" type="ORF">ALECFALPRED_004612</name>
</gene>
<evidence type="ECO:0000313" key="3">
    <source>
        <dbReference type="Proteomes" id="UP000664203"/>
    </source>
</evidence>